<dbReference type="InterPro" id="IPR036070">
    <property type="entry name" value="Nop_dom_sf"/>
</dbReference>
<reference evidence="2" key="2">
    <citation type="submission" date="2015-03" db="UniProtKB">
        <authorList>
            <consortium name="EnsemblPlants"/>
        </authorList>
    </citation>
    <scope>IDENTIFICATION</scope>
</reference>
<dbReference type="HOGENOM" id="CLU_1442923_0_0_1"/>
<dbReference type="PANTHER" id="PTHR13904">
    <property type="entry name" value="PRE-MRNA SPLICING FACTOR PRP31"/>
    <property type="match status" value="1"/>
</dbReference>
<dbReference type="InterPro" id="IPR012976">
    <property type="entry name" value="NOSIC"/>
</dbReference>
<evidence type="ECO:0000259" key="1">
    <source>
        <dbReference type="PROSITE" id="PS51358"/>
    </source>
</evidence>
<dbReference type="PROSITE" id="PS51358">
    <property type="entry name" value="NOP"/>
    <property type="match status" value="1"/>
</dbReference>
<evidence type="ECO:0000313" key="2">
    <source>
        <dbReference type="EnsemblPlants" id="Bo2g055810.1"/>
    </source>
</evidence>
<reference evidence="2 3" key="1">
    <citation type="journal article" date="2014" name="Genome Biol.">
        <title>Transcriptome and methylome profiling reveals relics of genome dominance in the mesopolyploid Brassica oleracea.</title>
        <authorList>
            <person name="Parkin I.A."/>
            <person name="Koh C."/>
            <person name="Tang H."/>
            <person name="Robinson S.J."/>
            <person name="Kagale S."/>
            <person name="Clarke W.E."/>
            <person name="Town C.D."/>
            <person name="Nixon J."/>
            <person name="Krishnakumar V."/>
            <person name="Bidwell S.L."/>
            <person name="Denoeud F."/>
            <person name="Belcram H."/>
            <person name="Links M.G."/>
            <person name="Just J."/>
            <person name="Clarke C."/>
            <person name="Bender T."/>
            <person name="Huebert T."/>
            <person name="Mason A.S."/>
            <person name="Pires J.C."/>
            <person name="Barker G."/>
            <person name="Moore J."/>
            <person name="Walley P.G."/>
            <person name="Manoli S."/>
            <person name="Batley J."/>
            <person name="Edwards D."/>
            <person name="Nelson M.N."/>
            <person name="Wang X."/>
            <person name="Paterson A.H."/>
            <person name="King G."/>
            <person name="Bancroft I."/>
            <person name="Chalhoub B."/>
            <person name="Sharpe A.G."/>
        </authorList>
    </citation>
    <scope>NUCLEOTIDE SEQUENCE</scope>
    <source>
        <strain evidence="2 3">cv. TO1000</strain>
    </source>
</reference>
<dbReference type="GO" id="GO:0005687">
    <property type="term" value="C:U4 snRNP"/>
    <property type="evidence" value="ECO:0007669"/>
    <property type="project" value="TreeGrafter"/>
</dbReference>
<dbReference type="AlphaFoldDB" id="A0A0D3ANM6"/>
<dbReference type="STRING" id="109376.A0A0D3ANM6"/>
<dbReference type="InterPro" id="IPR027105">
    <property type="entry name" value="Prp31"/>
</dbReference>
<protein>
    <recommendedName>
        <fullName evidence="1">Nop domain-containing protein</fullName>
    </recommendedName>
</protein>
<dbReference type="GO" id="GO:0046540">
    <property type="term" value="C:U4/U6 x U5 tri-snRNP complex"/>
    <property type="evidence" value="ECO:0007669"/>
    <property type="project" value="InterPro"/>
</dbReference>
<dbReference type="Gene3D" id="1.10.246.90">
    <property type="entry name" value="Nop domain"/>
    <property type="match status" value="1"/>
</dbReference>
<sequence>MGLEGGCKFTPNIVDCNQLSVDIENEIVTVHGFIRSKYRLRFPELESLVHHEIEYASVGKPLPDNVLQKTIEACDRAIELDSTLKKILRFVETKMGCITPNLSAVVGSQKRKNLDGFSTATSQSRVGYLEQTEIFQSTPPRLRKQAIKLLAGKSTLAARVDACRGDPSGTNGKALREEIQKKIDKLQE</sequence>
<dbReference type="InterPro" id="IPR042239">
    <property type="entry name" value="Nop_C"/>
</dbReference>
<dbReference type="GO" id="GO:0071011">
    <property type="term" value="C:precatalytic spliceosome"/>
    <property type="evidence" value="ECO:0007669"/>
    <property type="project" value="TreeGrafter"/>
</dbReference>
<dbReference type="PANTHER" id="PTHR13904:SF4">
    <property type="entry name" value="NOP DOMAIN-CONTAINING PROTEIN"/>
    <property type="match status" value="1"/>
</dbReference>
<evidence type="ECO:0000313" key="3">
    <source>
        <dbReference type="Proteomes" id="UP000032141"/>
    </source>
</evidence>
<dbReference type="Gramene" id="Bo2g055810.1">
    <property type="protein sequence ID" value="Bo2g055810.1"/>
    <property type="gene ID" value="Bo2g055810"/>
</dbReference>
<dbReference type="Gene3D" id="1.10.287.4070">
    <property type="match status" value="2"/>
</dbReference>
<dbReference type="EnsemblPlants" id="Bo2g055810.1">
    <property type="protein sequence ID" value="Bo2g055810.1"/>
    <property type="gene ID" value="Bo2g055810"/>
</dbReference>
<organism evidence="2 3">
    <name type="scientific">Brassica oleracea var. oleracea</name>
    <dbReference type="NCBI Taxonomy" id="109376"/>
    <lineage>
        <taxon>Eukaryota</taxon>
        <taxon>Viridiplantae</taxon>
        <taxon>Streptophyta</taxon>
        <taxon>Embryophyta</taxon>
        <taxon>Tracheophyta</taxon>
        <taxon>Spermatophyta</taxon>
        <taxon>Magnoliopsida</taxon>
        <taxon>eudicotyledons</taxon>
        <taxon>Gunneridae</taxon>
        <taxon>Pentapetalae</taxon>
        <taxon>rosids</taxon>
        <taxon>malvids</taxon>
        <taxon>Brassicales</taxon>
        <taxon>Brassicaceae</taxon>
        <taxon>Brassiceae</taxon>
        <taxon>Brassica</taxon>
    </lineage>
</organism>
<feature type="domain" description="Nop" evidence="1">
    <location>
        <begin position="41"/>
        <end position="188"/>
    </location>
</feature>
<dbReference type="SUPFAM" id="SSF89124">
    <property type="entry name" value="Nop domain"/>
    <property type="match status" value="1"/>
</dbReference>
<dbReference type="Proteomes" id="UP000032141">
    <property type="component" value="Chromosome C2"/>
</dbReference>
<name>A0A0D3ANM6_BRAOL</name>
<dbReference type="InterPro" id="IPR002687">
    <property type="entry name" value="Nop_dom"/>
</dbReference>
<dbReference type="GO" id="GO:0000244">
    <property type="term" value="P:spliceosomal tri-snRNP complex assembly"/>
    <property type="evidence" value="ECO:0007669"/>
    <property type="project" value="InterPro"/>
</dbReference>
<dbReference type="eggNOG" id="KOG2574">
    <property type="taxonomic scope" value="Eukaryota"/>
</dbReference>
<dbReference type="SMART" id="SM00931">
    <property type="entry name" value="NOSIC"/>
    <property type="match status" value="1"/>
</dbReference>
<keyword evidence="3" id="KW-1185">Reference proteome</keyword>
<accession>A0A0D3ANM6</accession>
<proteinExistence type="predicted"/>
<dbReference type="Pfam" id="PF01798">
    <property type="entry name" value="Nop"/>
    <property type="match status" value="2"/>
</dbReference>